<dbReference type="Proteomes" id="UP001596039">
    <property type="component" value="Unassembled WGS sequence"/>
</dbReference>
<organism evidence="2 3">
    <name type="scientific">Lysinimonas soli</name>
    <dbReference type="NCBI Taxonomy" id="1074233"/>
    <lineage>
        <taxon>Bacteria</taxon>
        <taxon>Bacillati</taxon>
        <taxon>Actinomycetota</taxon>
        <taxon>Actinomycetes</taxon>
        <taxon>Micrococcales</taxon>
        <taxon>Microbacteriaceae</taxon>
        <taxon>Lysinimonas</taxon>
    </lineage>
</organism>
<keyword evidence="3" id="KW-1185">Reference proteome</keyword>
<evidence type="ECO:0000313" key="3">
    <source>
        <dbReference type="Proteomes" id="UP001596039"/>
    </source>
</evidence>
<evidence type="ECO:0000313" key="2">
    <source>
        <dbReference type="EMBL" id="MFC5501895.1"/>
    </source>
</evidence>
<feature type="transmembrane region" description="Helical" evidence="1">
    <location>
        <begin position="6"/>
        <end position="30"/>
    </location>
</feature>
<feature type="transmembrane region" description="Helical" evidence="1">
    <location>
        <begin position="42"/>
        <end position="63"/>
    </location>
</feature>
<proteinExistence type="predicted"/>
<reference evidence="3" key="1">
    <citation type="journal article" date="2019" name="Int. J. Syst. Evol. Microbiol.">
        <title>The Global Catalogue of Microorganisms (GCM) 10K type strain sequencing project: providing services to taxonomists for standard genome sequencing and annotation.</title>
        <authorList>
            <consortium name="The Broad Institute Genomics Platform"/>
            <consortium name="The Broad Institute Genome Sequencing Center for Infectious Disease"/>
            <person name="Wu L."/>
            <person name="Ma J."/>
        </authorList>
    </citation>
    <scope>NUCLEOTIDE SEQUENCE [LARGE SCALE GENOMIC DNA]</scope>
    <source>
        <strain evidence="3">CGMCC 4.6997</strain>
    </source>
</reference>
<keyword evidence="1" id="KW-1133">Transmembrane helix</keyword>
<keyword evidence="1" id="KW-0812">Transmembrane</keyword>
<name>A0ABW0NPF4_9MICO</name>
<gene>
    <name evidence="2" type="ORF">ACFPJ4_06530</name>
</gene>
<protein>
    <submittedName>
        <fullName evidence="2">Uncharacterized protein</fullName>
    </submittedName>
</protein>
<keyword evidence="1" id="KW-0472">Membrane</keyword>
<dbReference type="RefSeq" id="WP_386739556.1">
    <property type="nucleotide sequence ID" value="NZ_JBHSMG010000001.1"/>
</dbReference>
<sequence>MSAPDSGLLAALILAGGVTAVVAIVLMLVGQYRSARLTASRSALSVSLGIGVMALAGLGIVALSPVSAQAASTPPAHTVVDVQLPTLSLDH</sequence>
<dbReference type="EMBL" id="JBHSMG010000001">
    <property type="protein sequence ID" value="MFC5501895.1"/>
    <property type="molecule type" value="Genomic_DNA"/>
</dbReference>
<comment type="caution">
    <text evidence="2">The sequence shown here is derived from an EMBL/GenBank/DDBJ whole genome shotgun (WGS) entry which is preliminary data.</text>
</comment>
<accession>A0ABW0NPF4</accession>
<evidence type="ECO:0000256" key="1">
    <source>
        <dbReference type="SAM" id="Phobius"/>
    </source>
</evidence>